<protein>
    <submittedName>
        <fullName evidence="1">DUF5686 and carboxypeptidase-like regulatory domain-containing protein</fullName>
    </submittedName>
</protein>
<dbReference type="EMBL" id="BAAAZK010000008">
    <property type="protein sequence ID" value="GAA4182977.1"/>
    <property type="molecule type" value="Genomic_DNA"/>
</dbReference>
<dbReference type="Pfam" id="PF18939">
    <property type="entry name" value="DUF5686"/>
    <property type="match status" value="1"/>
</dbReference>
<proteinExistence type="predicted"/>
<evidence type="ECO:0000313" key="1">
    <source>
        <dbReference type="EMBL" id="GAA4182977.1"/>
    </source>
</evidence>
<dbReference type="Gene3D" id="2.60.40.1120">
    <property type="entry name" value="Carboxypeptidase-like, regulatory domain"/>
    <property type="match status" value="1"/>
</dbReference>
<dbReference type="RefSeq" id="WP_346088014.1">
    <property type="nucleotide sequence ID" value="NZ_BAAAZK010000008.1"/>
</dbReference>
<evidence type="ECO:0000313" key="2">
    <source>
        <dbReference type="Proteomes" id="UP001500167"/>
    </source>
</evidence>
<dbReference type="InterPro" id="IPR008969">
    <property type="entry name" value="CarboxyPept-like_regulatory"/>
</dbReference>
<dbReference type="InterPro" id="IPR043741">
    <property type="entry name" value="DUF5686"/>
</dbReference>
<reference evidence="2" key="1">
    <citation type="journal article" date="2019" name="Int. J. Syst. Evol. Microbiol.">
        <title>The Global Catalogue of Microorganisms (GCM) 10K type strain sequencing project: providing services to taxonomists for standard genome sequencing and annotation.</title>
        <authorList>
            <consortium name="The Broad Institute Genomics Platform"/>
            <consortium name="The Broad Institute Genome Sequencing Center for Infectious Disease"/>
            <person name="Wu L."/>
            <person name="Ma J."/>
        </authorList>
    </citation>
    <scope>NUCLEOTIDE SEQUENCE [LARGE SCALE GENOMIC DNA]</scope>
    <source>
        <strain evidence="2">JCM 16722</strain>
    </source>
</reference>
<dbReference type="SUPFAM" id="SSF49464">
    <property type="entry name" value="Carboxypeptidase regulatory domain-like"/>
    <property type="match status" value="1"/>
</dbReference>
<gene>
    <name evidence="1" type="ORF">GCM10022218_40970</name>
</gene>
<dbReference type="Pfam" id="PF13715">
    <property type="entry name" value="CarbopepD_reg_2"/>
    <property type="match status" value="1"/>
</dbReference>
<name>A0ABP8AF69_9SPHI</name>
<keyword evidence="2" id="KW-1185">Reference proteome</keyword>
<dbReference type="Proteomes" id="UP001500167">
    <property type="component" value="Unassembled WGS sequence"/>
</dbReference>
<sequence>MQGFFMRYRFLLILVFFTSRIFGQGASLTGIVLDATTEKPIQGVTVKLSNTTKSVGTNKEGQFSMSSMPDNWTLIFSAVGYKKQLFPMSVAQGKKVLIIRLEDEQQSLDEVVVLAPKRKKYSNKHNPTVDLIRKVIERRDENNALNAAIGNYREYEKLSMSLAIQNQKVDKSRLLKRFGFLKQGMDTLKYPGRSLVPIFMDEKIGQRQLDKAKGNTFVLLGENQSRVDQYLDEDGIDEYLDKIYGETNIYDTDVSIGNRRFLSPIATLGPSFYKYYLVDTLKEKKPWHVKIRVEPRNKEDALFSGYIYIRLDGTYALDQAELSINEATNINWVRGLNIELNYTENKAHRFFLSRGVLRIDLGIFKDGMGLFGEKVTTRSVQDSLQLALNVKGVTGRGTENPNAVNWEQARPEKLSKLEQQAFTNIDSLKQSRSFKNLMALGSFIMSGYYGRGVIEIGSVPSFYSFNPIEGSRFKFGGNTTDAFSKTLLLEGYAAYGTRDRQWKYNLGATYSFNKQSVYKFPVKLLSVKVNKEVQVPGQDLNFIDNDNFLLSFRRGENDKMFYLQRRQVEYFQEFENHLSFKLGFFNQILSPAGILKFDHSAFRRSHDNELWTSAFTGELRWAPEEKLYQGKRYRRIINTGKPVFTLAAQIGVKGILGGDYNYQRFIFNANKRFYASQFGFTDAVFESGVQFGKVPYPLMIIHRANQTYSYQLNSYNLMNSMEFMSDKYTSLLLQHSFNGFFLNKIPLLKKLDLREIASVKVLYGRVDASNRYTKNFDTTPKHPSEPQLFSLNRGAYVEGSVGLSNIFKILRVDLVRRFTYLDNPGVSPWGVRAKIGVDF</sequence>
<accession>A0ABP8AF69</accession>
<organism evidence="1 2">
    <name type="scientific">Sphingobacterium ginsenosidimutans</name>
    <dbReference type="NCBI Taxonomy" id="687845"/>
    <lineage>
        <taxon>Bacteria</taxon>
        <taxon>Pseudomonadati</taxon>
        <taxon>Bacteroidota</taxon>
        <taxon>Sphingobacteriia</taxon>
        <taxon>Sphingobacteriales</taxon>
        <taxon>Sphingobacteriaceae</taxon>
        <taxon>Sphingobacterium</taxon>
    </lineage>
</organism>
<comment type="caution">
    <text evidence="1">The sequence shown here is derived from an EMBL/GenBank/DDBJ whole genome shotgun (WGS) entry which is preliminary data.</text>
</comment>